<keyword evidence="5" id="KW-1185">Reference proteome</keyword>
<dbReference type="Pfam" id="PF00582">
    <property type="entry name" value="Usp"/>
    <property type="match status" value="1"/>
</dbReference>
<keyword evidence="2" id="KW-0963">Cytoplasm</keyword>
<dbReference type="InterPro" id="IPR006016">
    <property type="entry name" value="UspA"/>
</dbReference>
<dbReference type="PIRSF" id="PIRSF006276">
    <property type="entry name" value="UspA"/>
    <property type="match status" value="1"/>
</dbReference>
<evidence type="ECO:0000259" key="3">
    <source>
        <dbReference type="Pfam" id="PF00582"/>
    </source>
</evidence>
<dbReference type="EMBL" id="JAHFVK010000001">
    <property type="protein sequence ID" value="MBT2132761.1"/>
    <property type="molecule type" value="Genomic_DNA"/>
</dbReference>
<sequence>MYRHILIATDGSEIAQKGLDHGLELAKTIDAKVTIVAVAESQLPYLAAGADVSVFAYQEYAAVQKDLTEKILTAAKMEARSAGVSAETDCLENASPAEAIVGAAKVHDCDLIVMSSHGRRGLRRMILGSVTSEVLVLSSIPVLVVR</sequence>
<evidence type="ECO:0000313" key="5">
    <source>
        <dbReference type="Proteomes" id="UP000811255"/>
    </source>
</evidence>
<dbReference type="PANTHER" id="PTHR46268">
    <property type="entry name" value="STRESS RESPONSE PROTEIN NHAX"/>
    <property type="match status" value="1"/>
</dbReference>
<evidence type="ECO:0000256" key="1">
    <source>
        <dbReference type="ARBA" id="ARBA00008791"/>
    </source>
</evidence>
<protein>
    <recommendedName>
        <fullName evidence="2">Universal stress protein</fullName>
    </recommendedName>
</protein>
<accession>A0ABS5VZ17</accession>
<dbReference type="PRINTS" id="PR01438">
    <property type="entry name" value="UNVRSLSTRESS"/>
</dbReference>
<gene>
    <name evidence="4" type="ORF">KK137_00310</name>
</gene>
<comment type="subcellular location">
    <subcellularLocation>
        <location evidence="2">Cytoplasm</location>
    </subcellularLocation>
</comment>
<proteinExistence type="inferred from homology"/>
<evidence type="ECO:0000313" key="4">
    <source>
        <dbReference type="EMBL" id="MBT2132761.1"/>
    </source>
</evidence>
<dbReference type="InterPro" id="IPR014729">
    <property type="entry name" value="Rossmann-like_a/b/a_fold"/>
</dbReference>
<dbReference type="Proteomes" id="UP000811255">
    <property type="component" value="Unassembled WGS sequence"/>
</dbReference>
<comment type="similarity">
    <text evidence="1 2">Belongs to the universal stress protein A family.</text>
</comment>
<dbReference type="InterPro" id="IPR006015">
    <property type="entry name" value="Universal_stress_UspA"/>
</dbReference>
<dbReference type="Gene3D" id="3.40.50.620">
    <property type="entry name" value="HUPs"/>
    <property type="match status" value="1"/>
</dbReference>
<evidence type="ECO:0000256" key="2">
    <source>
        <dbReference type="PIRNR" id="PIRNR006276"/>
    </source>
</evidence>
<dbReference type="RefSeq" id="WP_214535859.1">
    <property type="nucleotide sequence ID" value="NZ_JAHFVK010000001.1"/>
</dbReference>
<feature type="domain" description="UspA" evidence="3">
    <location>
        <begin position="1"/>
        <end position="146"/>
    </location>
</feature>
<dbReference type="PANTHER" id="PTHR46268:SF15">
    <property type="entry name" value="UNIVERSAL STRESS PROTEIN HP_0031"/>
    <property type="match status" value="1"/>
</dbReference>
<reference evidence="4 5" key="1">
    <citation type="submission" date="2021-05" db="EMBL/GenBank/DDBJ databases">
        <title>Croceibacterium sp. LX-88 genome sequence.</title>
        <authorList>
            <person name="Luo X."/>
        </authorList>
    </citation>
    <scope>NUCLEOTIDE SEQUENCE [LARGE SCALE GENOMIC DNA]</scope>
    <source>
        <strain evidence="4 5">LX-88</strain>
    </source>
</reference>
<dbReference type="SUPFAM" id="SSF52402">
    <property type="entry name" value="Adenine nucleotide alpha hydrolases-like"/>
    <property type="match status" value="1"/>
</dbReference>
<organism evidence="4 5">
    <name type="scientific">Croceibacterium selenioxidans</name>
    <dbReference type="NCBI Taxonomy" id="2838833"/>
    <lineage>
        <taxon>Bacteria</taxon>
        <taxon>Pseudomonadati</taxon>
        <taxon>Pseudomonadota</taxon>
        <taxon>Alphaproteobacteria</taxon>
        <taxon>Sphingomonadales</taxon>
        <taxon>Erythrobacteraceae</taxon>
        <taxon>Croceibacterium</taxon>
    </lineage>
</organism>
<name>A0ABS5VZ17_9SPHN</name>
<dbReference type="CDD" id="cd00293">
    <property type="entry name" value="USP-like"/>
    <property type="match status" value="1"/>
</dbReference>
<comment type="caution">
    <text evidence="4">The sequence shown here is derived from an EMBL/GenBank/DDBJ whole genome shotgun (WGS) entry which is preliminary data.</text>
</comment>